<dbReference type="GO" id="GO:0008658">
    <property type="term" value="F:penicillin binding"/>
    <property type="evidence" value="ECO:0007669"/>
    <property type="project" value="InterPro"/>
</dbReference>
<keyword evidence="2 16" id="KW-1003">Cell membrane</keyword>
<dbReference type="EMBL" id="FOOC01000012">
    <property type="protein sequence ID" value="SFF61116.1"/>
    <property type="molecule type" value="Genomic_DNA"/>
</dbReference>
<dbReference type="RefSeq" id="WP_091535047.1">
    <property type="nucleotide sequence ID" value="NZ_FOOC01000012.1"/>
</dbReference>
<evidence type="ECO:0000256" key="5">
    <source>
        <dbReference type="ARBA" id="ARBA00022645"/>
    </source>
</evidence>
<dbReference type="Gene3D" id="1.10.150.770">
    <property type="match status" value="1"/>
</dbReference>
<reference evidence="19 20" key="1">
    <citation type="submission" date="2016-10" db="EMBL/GenBank/DDBJ databases">
        <authorList>
            <person name="de Groot N.N."/>
        </authorList>
    </citation>
    <scope>NUCLEOTIDE SEQUENCE [LARGE SCALE GENOMIC DNA]</scope>
    <source>
        <strain evidence="19 20">DSM 23609</strain>
    </source>
</reference>
<dbReference type="Pfam" id="PF00905">
    <property type="entry name" value="Transpeptidase"/>
    <property type="match status" value="1"/>
</dbReference>
<keyword evidence="14 16" id="KW-0131">Cell cycle</keyword>
<dbReference type="GO" id="GO:0009252">
    <property type="term" value="P:peptidoglycan biosynthetic process"/>
    <property type="evidence" value="ECO:0007669"/>
    <property type="project" value="UniProtKB-UniRule"/>
</dbReference>
<dbReference type="UniPathway" id="UPA00219"/>
<keyword evidence="5 16" id="KW-0121">Carboxypeptidase</keyword>
<dbReference type="GO" id="GO:0000917">
    <property type="term" value="P:division septum assembly"/>
    <property type="evidence" value="ECO:0007669"/>
    <property type="project" value="UniProtKB-KW"/>
</dbReference>
<dbReference type="GO" id="GO:0005886">
    <property type="term" value="C:plasma membrane"/>
    <property type="evidence" value="ECO:0007669"/>
    <property type="project" value="UniProtKB-UniRule"/>
</dbReference>
<evidence type="ECO:0000256" key="4">
    <source>
        <dbReference type="ARBA" id="ARBA00022618"/>
    </source>
</evidence>
<dbReference type="Gene3D" id="3.40.710.10">
    <property type="entry name" value="DD-peptidase/beta-lactamase superfamily"/>
    <property type="match status" value="1"/>
</dbReference>
<dbReference type="InterPro" id="IPR012338">
    <property type="entry name" value="Beta-lactam/transpept-like"/>
</dbReference>
<feature type="domain" description="Penicillin-binding protein dimerisation" evidence="18">
    <location>
        <begin position="59"/>
        <end position="207"/>
    </location>
</feature>
<gene>
    <name evidence="16" type="primary">ftsI</name>
    <name evidence="19" type="ORF">SAMN04488120_11238</name>
</gene>
<dbReference type="STRING" id="1076937.SAMN04488120_11238"/>
<keyword evidence="4 16" id="KW-0132">Cell division</keyword>
<dbReference type="HAMAP" id="MF_02080">
    <property type="entry name" value="FtsI_transpept"/>
    <property type="match status" value="1"/>
</dbReference>
<dbReference type="GO" id="GO:0008955">
    <property type="term" value="F:peptidoglycan glycosyltransferase activity"/>
    <property type="evidence" value="ECO:0007669"/>
    <property type="project" value="InterPro"/>
</dbReference>
<evidence type="ECO:0000256" key="15">
    <source>
        <dbReference type="ARBA" id="ARBA00023316"/>
    </source>
</evidence>
<dbReference type="InterPro" id="IPR050515">
    <property type="entry name" value="Beta-lactam/transpept"/>
</dbReference>
<dbReference type="InterPro" id="IPR001460">
    <property type="entry name" value="PCN-bd_Tpept"/>
</dbReference>
<proteinExistence type="inferred from homology"/>
<evidence type="ECO:0000256" key="10">
    <source>
        <dbReference type="ARBA" id="ARBA00022984"/>
    </source>
</evidence>
<protein>
    <recommendedName>
        <fullName evidence="16">Peptidoglycan D,D-transpeptidase FtsI</fullName>
        <ecNumber evidence="16">3.4.16.4</ecNumber>
    </recommendedName>
    <alternativeName>
        <fullName evidence="16">Penicillin-binding protein 3</fullName>
        <shortName evidence="16">PBP-3</shortName>
    </alternativeName>
</protein>
<keyword evidence="6 16" id="KW-0645">Protease</keyword>
<evidence type="ECO:0000313" key="19">
    <source>
        <dbReference type="EMBL" id="SFF61116.1"/>
    </source>
</evidence>
<keyword evidence="12 16" id="KW-0472">Membrane</keyword>
<dbReference type="AlphaFoldDB" id="A0A1I2K8B5"/>
<evidence type="ECO:0000256" key="7">
    <source>
        <dbReference type="ARBA" id="ARBA00022692"/>
    </source>
</evidence>
<keyword evidence="8 16" id="KW-0378">Hydrolase</keyword>
<dbReference type="Proteomes" id="UP000199771">
    <property type="component" value="Unassembled WGS sequence"/>
</dbReference>
<keyword evidence="13 16" id="KW-0717">Septation</keyword>
<comment type="function">
    <text evidence="16">Catalyzes cross-linking of the peptidoglycan cell wall at the division septum.</text>
</comment>
<dbReference type="GO" id="GO:0071555">
    <property type="term" value="P:cell wall organization"/>
    <property type="evidence" value="ECO:0007669"/>
    <property type="project" value="UniProtKB-KW"/>
</dbReference>
<dbReference type="OrthoDB" id="9789078at2"/>
<evidence type="ECO:0000256" key="2">
    <source>
        <dbReference type="ARBA" id="ARBA00022475"/>
    </source>
</evidence>
<keyword evidence="3 16" id="KW-0997">Cell inner membrane</keyword>
<dbReference type="InterPro" id="IPR036138">
    <property type="entry name" value="PBP_dimer_sf"/>
</dbReference>
<dbReference type="InterPro" id="IPR037532">
    <property type="entry name" value="FtsI_transpept"/>
</dbReference>
<keyword evidence="10 16" id="KW-0573">Peptidoglycan synthesis</keyword>
<name>A0A1I2K8B5_9GAMM</name>
<evidence type="ECO:0000256" key="12">
    <source>
        <dbReference type="ARBA" id="ARBA00023136"/>
    </source>
</evidence>
<dbReference type="GO" id="GO:0006508">
    <property type="term" value="P:proteolysis"/>
    <property type="evidence" value="ECO:0007669"/>
    <property type="project" value="UniProtKB-KW"/>
</dbReference>
<dbReference type="Gene3D" id="3.90.1310.10">
    <property type="entry name" value="Penicillin-binding protein 2a (Domain 2)"/>
    <property type="match status" value="1"/>
</dbReference>
<dbReference type="PANTHER" id="PTHR30627:SF1">
    <property type="entry name" value="PEPTIDOGLYCAN D,D-TRANSPEPTIDASE FTSI"/>
    <property type="match status" value="1"/>
</dbReference>
<dbReference type="Gene3D" id="3.30.450.330">
    <property type="match status" value="1"/>
</dbReference>
<keyword evidence="9 16" id="KW-0133">Cell shape</keyword>
<evidence type="ECO:0000256" key="3">
    <source>
        <dbReference type="ARBA" id="ARBA00022519"/>
    </source>
</evidence>
<comment type="pathway">
    <text evidence="16">Cell wall biogenesis; peptidoglycan biosynthesis.</text>
</comment>
<dbReference type="GO" id="GO:0008360">
    <property type="term" value="P:regulation of cell shape"/>
    <property type="evidence" value="ECO:0007669"/>
    <property type="project" value="UniProtKB-KW"/>
</dbReference>
<evidence type="ECO:0000313" key="20">
    <source>
        <dbReference type="Proteomes" id="UP000199771"/>
    </source>
</evidence>
<dbReference type="GO" id="GO:0009002">
    <property type="term" value="F:serine-type D-Ala-D-Ala carboxypeptidase activity"/>
    <property type="evidence" value="ECO:0007669"/>
    <property type="project" value="UniProtKB-UniRule"/>
</dbReference>
<evidence type="ECO:0000256" key="13">
    <source>
        <dbReference type="ARBA" id="ARBA00023210"/>
    </source>
</evidence>
<dbReference type="EC" id="3.4.16.4" evidence="16"/>
<comment type="catalytic activity">
    <reaction evidence="16">
        <text>Preferential cleavage: (Ac)2-L-Lys-D-Ala-|-D-Ala. Also transpeptidation of peptidyl-alanyl moieties that are N-acyl substituents of D-alanine.</text>
        <dbReference type="EC" id="3.4.16.4"/>
    </reaction>
</comment>
<evidence type="ECO:0000256" key="1">
    <source>
        <dbReference type="ARBA" id="ARBA00004370"/>
    </source>
</evidence>
<comment type="similarity">
    <text evidence="16">Belongs to the transpeptidase family. FtsI subfamily.</text>
</comment>
<dbReference type="SUPFAM" id="SSF56519">
    <property type="entry name" value="Penicillin binding protein dimerisation domain"/>
    <property type="match status" value="1"/>
</dbReference>
<evidence type="ECO:0000256" key="8">
    <source>
        <dbReference type="ARBA" id="ARBA00022801"/>
    </source>
</evidence>
<evidence type="ECO:0000259" key="17">
    <source>
        <dbReference type="Pfam" id="PF00905"/>
    </source>
</evidence>
<evidence type="ECO:0000256" key="11">
    <source>
        <dbReference type="ARBA" id="ARBA00022989"/>
    </source>
</evidence>
<evidence type="ECO:0000256" key="16">
    <source>
        <dbReference type="HAMAP-Rule" id="MF_02080"/>
    </source>
</evidence>
<dbReference type="PANTHER" id="PTHR30627">
    <property type="entry name" value="PEPTIDOGLYCAN D,D-TRANSPEPTIDASE"/>
    <property type="match status" value="1"/>
</dbReference>
<evidence type="ECO:0000256" key="9">
    <source>
        <dbReference type="ARBA" id="ARBA00022960"/>
    </source>
</evidence>
<dbReference type="SUPFAM" id="SSF56601">
    <property type="entry name" value="beta-lactamase/transpeptidase-like"/>
    <property type="match status" value="1"/>
</dbReference>
<comment type="subcellular location">
    <subcellularLocation>
        <location evidence="1">Membrane</location>
    </subcellularLocation>
</comment>
<evidence type="ECO:0000259" key="18">
    <source>
        <dbReference type="Pfam" id="PF03717"/>
    </source>
</evidence>
<keyword evidence="15 16" id="KW-0961">Cell wall biogenesis/degradation</keyword>
<feature type="domain" description="Penicillin-binding protein transpeptidase" evidence="17">
    <location>
        <begin position="249"/>
        <end position="547"/>
    </location>
</feature>
<organism evidence="19 20">
    <name type="scientific">Fontimonas thermophila</name>
    <dbReference type="NCBI Taxonomy" id="1076937"/>
    <lineage>
        <taxon>Bacteria</taxon>
        <taxon>Pseudomonadati</taxon>
        <taxon>Pseudomonadota</taxon>
        <taxon>Gammaproteobacteria</taxon>
        <taxon>Nevskiales</taxon>
        <taxon>Nevskiaceae</taxon>
        <taxon>Fontimonas</taxon>
    </lineage>
</organism>
<dbReference type="GO" id="GO:0043093">
    <property type="term" value="P:FtsZ-dependent cytokinesis"/>
    <property type="evidence" value="ECO:0007669"/>
    <property type="project" value="UniProtKB-UniRule"/>
</dbReference>
<keyword evidence="11 16" id="KW-1133">Transmembrane helix</keyword>
<keyword evidence="7 16" id="KW-0812">Transmembrane</keyword>
<feature type="active site" description="Acyl-ester intermediate" evidence="16">
    <location>
        <position position="296"/>
    </location>
</feature>
<dbReference type="InterPro" id="IPR005311">
    <property type="entry name" value="PBP_dimer"/>
</dbReference>
<evidence type="ECO:0000256" key="6">
    <source>
        <dbReference type="ARBA" id="ARBA00022670"/>
    </source>
</evidence>
<evidence type="ECO:0000256" key="14">
    <source>
        <dbReference type="ARBA" id="ARBA00023306"/>
    </source>
</evidence>
<dbReference type="Pfam" id="PF03717">
    <property type="entry name" value="PBP_dimer"/>
    <property type="match status" value="1"/>
</dbReference>
<sequence>MNARPNPVAQPVSVWRHRFVIAVLLCGAIVVLGRAFQLQVFERDFLLREGNKRSIRTVTIPAHRGAILDRRGEPLALSAPVETIWVVPSALLESPAHVTALAQLLGRKPSEFERFLKARIDRKFVYVSEPLSPAEAKRVLALRAPGVFSEPSYARYYPAGEVAAQLVGYTGRDGHGLEGIEKAQETVLAGRAGERRVIRDRTGRIVEDGLEFREAQPGEDVTLTIDLRIQYLAYRELKNAVIQHEARGGVIIVADSTTGEVLAIASQPGFNPNNPGERNSKGTRNRAIVDSFEPGSTVKPLLVAQALELGIFQPSSLIDTGAGTYKVGALTVRDVHPQGVVDLAKLLSKSSNVGAAKIGLTLGAEAVWSGYQRFGLGEPIYTGFPGEVAPRLRHFTEWGQIATATASYGYGFSVNALHLLRAYAALANDGLMPQIRLVRGTRPLPPQRAVSAATAREVRRMLEQVVTPEGTARRAAISGYRVAGKTGTVRKVSENGGYDGSRHQSLFIGMVPAERPRLVGLVMIDEPGTEAYYGGLVAAPVFSTVMQGAARLLQISPDGTDAPELTPVLPRTVAFPAGTHATMEPRT</sequence>
<accession>A0A1I2K8B5</accession>
<keyword evidence="20" id="KW-1185">Reference proteome</keyword>